<gene>
    <name evidence="1" type="ORF">Cboi02_000694500</name>
</gene>
<dbReference type="Proteomes" id="UP001165120">
    <property type="component" value="Unassembled WGS sequence"/>
</dbReference>
<accession>A0A9W6TCJ3</accession>
<dbReference type="InterPro" id="IPR023214">
    <property type="entry name" value="HAD_sf"/>
</dbReference>
<dbReference type="InterPro" id="IPR010036">
    <property type="entry name" value="MDP_1_eu_arc"/>
</dbReference>
<dbReference type="EMBL" id="BSXN01007856">
    <property type="protein sequence ID" value="GME85470.1"/>
    <property type="molecule type" value="Genomic_DNA"/>
</dbReference>
<dbReference type="Gene3D" id="3.40.50.1000">
    <property type="entry name" value="HAD superfamily/HAD-like"/>
    <property type="match status" value="1"/>
</dbReference>
<dbReference type="PANTHER" id="PTHR17901:SF14">
    <property type="entry name" value="MAGNESIUM-DEPENDENT PHOSPHATASE 1"/>
    <property type="match status" value="1"/>
</dbReference>
<evidence type="ECO:0000313" key="2">
    <source>
        <dbReference type="Proteomes" id="UP001165120"/>
    </source>
</evidence>
<dbReference type="GO" id="GO:0003993">
    <property type="term" value="F:acid phosphatase activity"/>
    <property type="evidence" value="ECO:0007669"/>
    <property type="project" value="TreeGrafter"/>
</dbReference>
<dbReference type="PANTHER" id="PTHR17901">
    <property type="entry name" value="MAGNESIUM-DEPENDENT PHOSPHATASE 1 MDP1"/>
    <property type="match status" value="1"/>
</dbReference>
<proteinExistence type="predicted"/>
<keyword evidence="2" id="KW-1185">Reference proteome</keyword>
<dbReference type="NCBIfam" id="TIGR01681">
    <property type="entry name" value="HAD-SF-IIIC"/>
    <property type="match status" value="1"/>
</dbReference>
<dbReference type="Pfam" id="PF12689">
    <property type="entry name" value="Acid_PPase"/>
    <property type="match status" value="1"/>
</dbReference>
<dbReference type="InterPro" id="IPR036412">
    <property type="entry name" value="HAD-like_sf"/>
</dbReference>
<evidence type="ECO:0000313" key="1">
    <source>
        <dbReference type="EMBL" id="GME85470.1"/>
    </source>
</evidence>
<organism evidence="1 2">
    <name type="scientific">Candida boidinii</name>
    <name type="common">Yeast</name>
    <dbReference type="NCBI Taxonomy" id="5477"/>
    <lineage>
        <taxon>Eukaryota</taxon>
        <taxon>Fungi</taxon>
        <taxon>Dikarya</taxon>
        <taxon>Ascomycota</taxon>
        <taxon>Saccharomycotina</taxon>
        <taxon>Pichiomycetes</taxon>
        <taxon>Pichiales</taxon>
        <taxon>Pichiaceae</taxon>
        <taxon>Ogataea</taxon>
        <taxon>Ogataea/Candida clade</taxon>
    </lineage>
</organism>
<dbReference type="AlphaFoldDB" id="A0A9W6TCJ3"/>
<reference evidence="1" key="1">
    <citation type="submission" date="2023-04" db="EMBL/GenBank/DDBJ databases">
        <title>Candida boidinii NBRC 10035.</title>
        <authorList>
            <person name="Ichikawa N."/>
            <person name="Sato H."/>
            <person name="Tonouchi N."/>
        </authorList>
    </citation>
    <scope>NUCLEOTIDE SEQUENCE</scope>
    <source>
        <strain evidence="1">NBRC 10035</strain>
    </source>
</reference>
<comment type="caution">
    <text evidence="1">The sequence shown here is derived from an EMBL/GenBank/DDBJ whole genome shotgun (WGS) entry which is preliminary data.</text>
</comment>
<sequence>MEYPKAIACWCDTHVRPPFKVHPKRNPITVLDKRNFELSLYKDVIRVLNELKDNNVLIFSASRTHTPKVAVKLLKLFEIDHFFEDSEWGPGTKCDHIDRILSKHNYLTYSDMCLFDDELRNKDVERNLGVKFIHIPDEDIGLTYKIFQNGLKSWKTFNLTEFKD</sequence>
<dbReference type="SUPFAM" id="SSF56784">
    <property type="entry name" value="HAD-like"/>
    <property type="match status" value="1"/>
</dbReference>
<dbReference type="InterPro" id="IPR010033">
    <property type="entry name" value="HAD_SF_ppase_IIIC"/>
</dbReference>
<protein>
    <submittedName>
        <fullName evidence="1">Unnamed protein product</fullName>
    </submittedName>
</protein>
<name>A0A9W6TCJ3_CANBO</name>
<dbReference type="NCBIfam" id="TIGR01685">
    <property type="entry name" value="MDP-1"/>
    <property type="match status" value="1"/>
</dbReference>